<sequence>MGLFPEDKVLQVDHCLSSLEEQISVFYGEDSSDFHRPFEDDSGGDDESNIGGSHDSLEQTVFWESKQDLLLEILEHGSSTGLKLSREVSKALERARDTALCQCINPSFNGCSKCLRRTIVDQLRDEGLNAAVCTSKWKSMAKTPGGTHEYIDVIFGSLGHKKKQSRYLIELEFRAEFEMAKACDEYRRLINLLPESFIGKPEQLNAILSVVCDAAKRSMSEMKIHMGPWRKRRFMQLKWSAPYQRCSSKHQSSIDSVLSSQVHMPISRYYLQFTAPTALEVT</sequence>
<dbReference type="PANTHER" id="PTHR31579">
    <property type="entry name" value="OS03G0796600 PROTEIN"/>
    <property type="match status" value="1"/>
</dbReference>
<protein>
    <submittedName>
        <fullName evidence="1">Uncharacterized protein</fullName>
    </submittedName>
</protein>
<evidence type="ECO:0000313" key="2">
    <source>
        <dbReference type="Proteomes" id="UP001141806"/>
    </source>
</evidence>
<comment type="caution">
    <text evidence="1">The sequence shown here is derived from an EMBL/GenBank/DDBJ whole genome shotgun (WGS) entry which is preliminary data.</text>
</comment>
<dbReference type="Proteomes" id="UP001141806">
    <property type="component" value="Unassembled WGS sequence"/>
</dbReference>
<proteinExistence type="predicted"/>
<dbReference type="PANTHER" id="PTHR31579:SF49">
    <property type="entry name" value="DUF506 FAMILY PROTEIN"/>
    <property type="match status" value="1"/>
</dbReference>
<dbReference type="InterPro" id="IPR006502">
    <property type="entry name" value="PDDEXK-like"/>
</dbReference>
<accession>A0A9Q0JSV3</accession>
<dbReference type="AlphaFoldDB" id="A0A9Q0JSV3"/>
<reference evidence="1" key="1">
    <citation type="journal article" date="2023" name="Plant J.">
        <title>The genome of the king protea, Protea cynaroides.</title>
        <authorList>
            <person name="Chang J."/>
            <person name="Duong T.A."/>
            <person name="Schoeman C."/>
            <person name="Ma X."/>
            <person name="Roodt D."/>
            <person name="Barker N."/>
            <person name="Li Z."/>
            <person name="Van de Peer Y."/>
            <person name="Mizrachi E."/>
        </authorList>
    </citation>
    <scope>NUCLEOTIDE SEQUENCE</scope>
    <source>
        <tissue evidence="1">Young leaves</tissue>
    </source>
</reference>
<gene>
    <name evidence="1" type="ORF">NE237_027323</name>
</gene>
<dbReference type="NCBIfam" id="TIGR01615">
    <property type="entry name" value="A_thal_3542"/>
    <property type="match status" value="1"/>
</dbReference>
<dbReference type="Pfam" id="PF04720">
    <property type="entry name" value="PDDEXK_6"/>
    <property type="match status" value="1"/>
</dbReference>
<name>A0A9Q0JSV3_9MAGN</name>
<keyword evidence="2" id="KW-1185">Reference proteome</keyword>
<evidence type="ECO:0000313" key="1">
    <source>
        <dbReference type="EMBL" id="KAJ4950491.1"/>
    </source>
</evidence>
<organism evidence="1 2">
    <name type="scientific">Protea cynaroides</name>
    <dbReference type="NCBI Taxonomy" id="273540"/>
    <lineage>
        <taxon>Eukaryota</taxon>
        <taxon>Viridiplantae</taxon>
        <taxon>Streptophyta</taxon>
        <taxon>Embryophyta</taxon>
        <taxon>Tracheophyta</taxon>
        <taxon>Spermatophyta</taxon>
        <taxon>Magnoliopsida</taxon>
        <taxon>Proteales</taxon>
        <taxon>Proteaceae</taxon>
        <taxon>Protea</taxon>
    </lineage>
</organism>
<dbReference type="EMBL" id="JAMYWD010000012">
    <property type="protein sequence ID" value="KAJ4950491.1"/>
    <property type="molecule type" value="Genomic_DNA"/>
</dbReference>
<dbReference type="OrthoDB" id="747933at2759"/>